<gene>
    <name evidence="1" type="ORF">MarbSA_19470</name>
</gene>
<name>A0ACA8R5E6_METAZ</name>
<evidence type="ECO:0000313" key="2">
    <source>
        <dbReference type="Proteomes" id="UP000825015"/>
    </source>
</evidence>
<sequence length="276" mass="31761">MSKKNSIKLFEDREIRALWDEDKEEWFFSVIDVVGVLSESKNPSAYWRKLKQRLKEEGNETVTNCHGLKMPAADGKMRLTDVADSEQILRIIQSIPSPNAEPFKQWLAKVGKERLDEIADPQLAIERAISNYRKKGYSEEWITQRLKTIEFRKDLTAEWNRSGVKEGLEYALLTDEITKAWSDMTTKEYKQFKDIKKENLRDNMSNIELVLNMLAEASTTEISRGFSPQGFKESKDVAKRGGSVAGDARKSLEKEVGRKVITRNNARNPKLLDDEI</sequence>
<evidence type="ECO:0000313" key="1">
    <source>
        <dbReference type="EMBL" id="BBL62907.1"/>
    </source>
</evidence>
<protein>
    <submittedName>
        <fullName evidence="1">Phage antirepressor</fullName>
    </submittedName>
</protein>
<dbReference type="EMBL" id="AP019779">
    <property type="protein sequence ID" value="BBL62907.1"/>
    <property type="molecule type" value="Genomic_DNA"/>
</dbReference>
<proteinExistence type="predicted"/>
<keyword evidence="2" id="KW-1185">Reference proteome</keyword>
<accession>A0ACA8R5E6</accession>
<organism evidence="1 2">
    <name type="scientific">Methanobrevibacter arboriphilus</name>
    <dbReference type="NCBI Taxonomy" id="39441"/>
    <lineage>
        <taxon>Archaea</taxon>
        <taxon>Methanobacteriati</taxon>
        <taxon>Methanobacteriota</taxon>
        <taxon>Methanomada group</taxon>
        <taxon>Methanobacteria</taxon>
        <taxon>Methanobacteriales</taxon>
        <taxon>Methanobacteriaceae</taxon>
        <taxon>Methanobrevibacter</taxon>
    </lineage>
</organism>
<dbReference type="Proteomes" id="UP000825015">
    <property type="component" value="Chromosome"/>
</dbReference>
<reference evidence="1" key="1">
    <citation type="submission" date="2019-06" db="EMBL/GenBank/DDBJ databases">
        <title>Complete genome sequence of Methanobrevibacter arboriphilus strain SA.</title>
        <authorList>
            <person name="Asakawa S."/>
        </authorList>
    </citation>
    <scope>NUCLEOTIDE SEQUENCE</scope>
    <source>
        <strain evidence="1">SA</strain>
    </source>
</reference>